<evidence type="ECO:0000313" key="9">
    <source>
        <dbReference type="Proteomes" id="UP001331761"/>
    </source>
</evidence>
<dbReference type="InterPro" id="IPR036259">
    <property type="entry name" value="MFS_trans_sf"/>
</dbReference>
<evidence type="ECO:0000256" key="6">
    <source>
        <dbReference type="SAM" id="Phobius"/>
    </source>
</evidence>
<keyword evidence="5 6" id="KW-0472">Membrane</keyword>
<dbReference type="GO" id="GO:0016020">
    <property type="term" value="C:membrane"/>
    <property type="evidence" value="ECO:0007669"/>
    <property type="project" value="UniProtKB-SubCell"/>
</dbReference>
<evidence type="ECO:0000256" key="5">
    <source>
        <dbReference type="ARBA" id="ARBA00023136"/>
    </source>
</evidence>
<dbReference type="InterPro" id="IPR051617">
    <property type="entry name" value="UNC-93-like_regulator"/>
</dbReference>
<feature type="transmembrane region" description="Helical" evidence="6">
    <location>
        <begin position="35"/>
        <end position="54"/>
    </location>
</feature>
<keyword evidence="3 6" id="KW-0812">Transmembrane</keyword>
<dbReference type="AlphaFoldDB" id="A0AAN8IEE4"/>
<reference evidence="8 9" key="1">
    <citation type="submission" date="2019-10" db="EMBL/GenBank/DDBJ databases">
        <title>Assembly and Annotation for the nematode Trichostrongylus colubriformis.</title>
        <authorList>
            <person name="Martin J."/>
        </authorList>
    </citation>
    <scope>NUCLEOTIDE SEQUENCE [LARGE SCALE GENOMIC DNA]</scope>
    <source>
        <strain evidence="8">G859</strain>
        <tissue evidence="8">Whole worm</tissue>
    </source>
</reference>
<evidence type="ECO:0000256" key="1">
    <source>
        <dbReference type="ARBA" id="ARBA00004141"/>
    </source>
</evidence>
<dbReference type="PANTHER" id="PTHR23294:SF21">
    <property type="entry name" value="UNC93-LIKE PROTEIN MFSD11"/>
    <property type="match status" value="1"/>
</dbReference>
<organism evidence="8 9">
    <name type="scientific">Trichostrongylus colubriformis</name>
    <name type="common">Black scour worm</name>
    <dbReference type="NCBI Taxonomy" id="6319"/>
    <lineage>
        <taxon>Eukaryota</taxon>
        <taxon>Metazoa</taxon>
        <taxon>Ecdysozoa</taxon>
        <taxon>Nematoda</taxon>
        <taxon>Chromadorea</taxon>
        <taxon>Rhabditida</taxon>
        <taxon>Rhabditina</taxon>
        <taxon>Rhabditomorpha</taxon>
        <taxon>Strongyloidea</taxon>
        <taxon>Trichostrongylidae</taxon>
        <taxon>Trichostrongylus</taxon>
    </lineage>
</organism>
<comment type="similarity">
    <text evidence="2">Belongs to the unc-93 family.</text>
</comment>
<comment type="caution">
    <text evidence="8">The sequence shown here is derived from an EMBL/GenBank/DDBJ whole genome shotgun (WGS) entry which is preliminary data.</text>
</comment>
<protein>
    <submittedName>
        <fullName evidence="8">Uncharacterized protein</fullName>
    </submittedName>
</protein>
<feature type="transmembrane region" description="Helical" evidence="6">
    <location>
        <begin position="157"/>
        <end position="179"/>
    </location>
</feature>
<proteinExistence type="inferred from homology"/>
<dbReference type="InterPro" id="IPR010291">
    <property type="entry name" value="Ion_channel_UNC-93"/>
</dbReference>
<feature type="non-terminal residue" evidence="8">
    <location>
        <position position="197"/>
    </location>
</feature>
<evidence type="ECO:0000313" key="8">
    <source>
        <dbReference type="EMBL" id="KAK5970231.1"/>
    </source>
</evidence>
<keyword evidence="4 6" id="KW-1133">Transmembrane helix</keyword>
<gene>
    <name evidence="8" type="ORF">GCK32_018926</name>
</gene>
<dbReference type="Pfam" id="PF05978">
    <property type="entry name" value="UNC-93"/>
    <property type="match status" value="1"/>
</dbReference>
<feature type="signal peptide" evidence="7">
    <location>
        <begin position="1"/>
        <end position="17"/>
    </location>
</feature>
<dbReference type="PANTHER" id="PTHR23294">
    <property type="entry name" value="ET TRANSLATION PRODUCT-RELATED"/>
    <property type="match status" value="1"/>
</dbReference>
<comment type="subcellular location">
    <subcellularLocation>
        <location evidence="1">Membrane</location>
        <topology evidence="1">Multi-pass membrane protein</topology>
    </subcellularLocation>
</comment>
<keyword evidence="7" id="KW-0732">Signal</keyword>
<dbReference type="EMBL" id="WIXE01019208">
    <property type="protein sequence ID" value="KAK5970231.1"/>
    <property type="molecule type" value="Genomic_DNA"/>
</dbReference>
<evidence type="ECO:0000256" key="4">
    <source>
        <dbReference type="ARBA" id="ARBA00022989"/>
    </source>
</evidence>
<accession>A0AAN8IEE4</accession>
<evidence type="ECO:0000256" key="7">
    <source>
        <dbReference type="SAM" id="SignalP"/>
    </source>
</evidence>
<evidence type="ECO:0000256" key="3">
    <source>
        <dbReference type="ARBA" id="ARBA00022692"/>
    </source>
</evidence>
<name>A0AAN8IEE4_TRICO</name>
<dbReference type="SUPFAM" id="SSF103473">
    <property type="entry name" value="MFS general substrate transporter"/>
    <property type="match status" value="1"/>
</dbReference>
<feature type="transmembrane region" description="Helical" evidence="6">
    <location>
        <begin position="124"/>
        <end position="145"/>
    </location>
</feature>
<feature type="transmembrane region" description="Helical" evidence="6">
    <location>
        <begin position="89"/>
        <end position="112"/>
    </location>
</feature>
<dbReference type="Proteomes" id="UP001331761">
    <property type="component" value="Unassembled WGS sequence"/>
</dbReference>
<sequence length="197" mass="21583">MFIGGAALALIVHLISPSEPNGAMSQSYTDSQIHLIYGTFFGLNMISVIIFMCLPTKQYDSIASNSQAVVPSLREQFEKFKSSVTEVNMLLLMPFFGYMGLIVSFLIGVYPTTLAFTDALKKDVYIVAIYSLAMGSAEIFGGVVLRRLIKKCQDWKLIVTITMHFLAVSAALVIILLSVPEMSTIKPTTGTTLLIKP</sequence>
<feature type="chain" id="PRO_5043017863" evidence="7">
    <location>
        <begin position="18"/>
        <end position="197"/>
    </location>
</feature>
<keyword evidence="9" id="KW-1185">Reference proteome</keyword>
<evidence type="ECO:0000256" key="2">
    <source>
        <dbReference type="ARBA" id="ARBA00009172"/>
    </source>
</evidence>